<dbReference type="Proteomes" id="UP000320184">
    <property type="component" value="Unassembled WGS sequence"/>
</dbReference>
<gene>
    <name evidence="2" type="ORF">E6K73_09385</name>
</gene>
<accession>A0A538SEC4</accession>
<dbReference type="AlphaFoldDB" id="A0A538SEC4"/>
<sequence>MQMLLTILGQARATMPWVRARLAGAQNASRTLLPMRGTTHGARTTGLALCAGLALLATRPVQADQDYRWRDSDGAVRYAADGSLVDVQVMVDGLTAPLYFRPSGSDRLYFQAFKGRNYSLVVRNNTGRRVGVLIAVDGLNVVTGERSSLSRNESMYVLDPNERAVIRGWRTSLDQVRRFVFVDEEHSYAERTDQANGDLGWIRVLSFREVEPVGWWDRWGRERRWVGNDLDRDRARQDRREAPDAQAPSPELRKPSEAPKASDGLADRRSLNGTEGESAPGLEPAPGAPESNPGTGWGSRRYDPVHRT</sequence>
<proteinExistence type="predicted"/>
<organism evidence="2 3">
    <name type="scientific">Eiseniibacteriota bacterium</name>
    <dbReference type="NCBI Taxonomy" id="2212470"/>
    <lineage>
        <taxon>Bacteria</taxon>
        <taxon>Candidatus Eiseniibacteriota</taxon>
    </lineage>
</organism>
<reference evidence="2 3" key="1">
    <citation type="journal article" date="2019" name="Nat. Microbiol.">
        <title>Mediterranean grassland soil C-N compound turnover is dependent on rainfall and depth, and is mediated by genomically divergent microorganisms.</title>
        <authorList>
            <person name="Diamond S."/>
            <person name="Andeer P.F."/>
            <person name="Li Z."/>
            <person name="Crits-Christoph A."/>
            <person name="Burstein D."/>
            <person name="Anantharaman K."/>
            <person name="Lane K.R."/>
            <person name="Thomas B.C."/>
            <person name="Pan C."/>
            <person name="Northen T.R."/>
            <person name="Banfield J.F."/>
        </authorList>
    </citation>
    <scope>NUCLEOTIDE SEQUENCE [LARGE SCALE GENOMIC DNA]</scope>
    <source>
        <strain evidence="2">WS_3</strain>
    </source>
</reference>
<evidence type="ECO:0000313" key="3">
    <source>
        <dbReference type="Proteomes" id="UP000320184"/>
    </source>
</evidence>
<name>A0A538SEC4_UNCEI</name>
<dbReference type="EMBL" id="VBOT01000117">
    <property type="protein sequence ID" value="TMQ49719.1"/>
    <property type="molecule type" value="Genomic_DNA"/>
</dbReference>
<comment type="caution">
    <text evidence="2">The sequence shown here is derived from an EMBL/GenBank/DDBJ whole genome shotgun (WGS) entry which is preliminary data.</text>
</comment>
<evidence type="ECO:0000313" key="2">
    <source>
        <dbReference type="EMBL" id="TMQ49719.1"/>
    </source>
</evidence>
<feature type="compositionally biased region" description="Basic and acidic residues" evidence="1">
    <location>
        <begin position="234"/>
        <end position="243"/>
    </location>
</feature>
<feature type="compositionally biased region" description="Low complexity" evidence="1">
    <location>
        <begin position="275"/>
        <end position="291"/>
    </location>
</feature>
<evidence type="ECO:0000256" key="1">
    <source>
        <dbReference type="SAM" id="MobiDB-lite"/>
    </source>
</evidence>
<feature type="region of interest" description="Disordered" evidence="1">
    <location>
        <begin position="234"/>
        <end position="308"/>
    </location>
</feature>
<protein>
    <submittedName>
        <fullName evidence="2">Uncharacterized protein</fullName>
    </submittedName>
</protein>
<feature type="non-terminal residue" evidence="2">
    <location>
        <position position="308"/>
    </location>
</feature>